<dbReference type="Proteomes" id="UP001163223">
    <property type="component" value="Chromosome"/>
</dbReference>
<protein>
    <submittedName>
        <fullName evidence="1">DUF4214 domain-containing protein</fullName>
    </submittedName>
</protein>
<accession>A0ACD4NPC9</accession>
<reference evidence="1" key="1">
    <citation type="submission" date="2022-11" db="EMBL/GenBank/DDBJ databases">
        <title>beta-Carotene-producing bacterium, Jeongeuplla avenae sp. nov., alleviates the salt stress of Arabidopsis seedlings.</title>
        <authorList>
            <person name="Jiang L."/>
            <person name="Lee J."/>
        </authorList>
    </citation>
    <scope>NUCLEOTIDE SEQUENCE</scope>
    <source>
        <strain evidence="1">DY_R2A_6</strain>
    </source>
</reference>
<organism evidence="1 2">
    <name type="scientific">Antarcticirhabdus aurantiaca</name>
    <dbReference type="NCBI Taxonomy" id="2606717"/>
    <lineage>
        <taxon>Bacteria</taxon>
        <taxon>Pseudomonadati</taxon>
        <taxon>Pseudomonadota</taxon>
        <taxon>Alphaproteobacteria</taxon>
        <taxon>Hyphomicrobiales</taxon>
        <taxon>Aurantimonadaceae</taxon>
        <taxon>Antarcticirhabdus</taxon>
    </lineage>
</organism>
<gene>
    <name evidence="1" type="ORF">OXU80_00155</name>
</gene>
<name>A0ACD4NPC9_9HYPH</name>
<evidence type="ECO:0000313" key="1">
    <source>
        <dbReference type="EMBL" id="WAJ28704.1"/>
    </source>
</evidence>
<sequence length="469" mass="49773">MAEIADYRALLSGTSWYRDGVSNQSVFLTYSFDATAQSYLKARDPVGASTFQPLSEGEKAVVRAALDAWASISGIRFFETTRHQGDLTFGFFDFARMSPASDAAGYAYFPQAVAVQSGGTVRPYSGESLDGGDVYFDAGYRQSPYFAGDFMHVALHEIGHALGLKHPFEASDANPDVLTRASDNGTNTVMSYDQAVRSSRLGPFDVAAIQSIYGGPAADGTHVASWGWDQANERLTQNGTAAAEILRGTGADDVIRSMGGADVISTLQGRDYIILAGQAAEVNGGSGIDTVNTGLASFNRAALGGTDDLRHLSLAGGGSQTFINVERLVFGAETIAFDVGGPAGQIYRMYQAAFDRTPDKAGLSFNLANYENKGFTLKDMANFFVVSPEFARLHGANATDTAFVTAMYANVLDRAPEAAGLNYYLERLGSGVWDRAHVLAGFSESPENISLVGTSIANGISLDTAILLA</sequence>
<evidence type="ECO:0000313" key="2">
    <source>
        <dbReference type="Proteomes" id="UP001163223"/>
    </source>
</evidence>
<keyword evidence="2" id="KW-1185">Reference proteome</keyword>
<dbReference type="EMBL" id="CP113520">
    <property type="protein sequence ID" value="WAJ28704.1"/>
    <property type="molecule type" value="Genomic_DNA"/>
</dbReference>
<proteinExistence type="predicted"/>